<dbReference type="RefSeq" id="WP_089023648.1">
    <property type="nucleotide sequence ID" value="NZ_NIQC01000014.1"/>
</dbReference>
<dbReference type="PANTHER" id="PTHR42948:SF1">
    <property type="entry name" value="TRANSPORTER"/>
    <property type="match status" value="1"/>
</dbReference>
<keyword evidence="4 7" id="KW-1133">Transmembrane helix</keyword>
<feature type="transmembrane region" description="Helical" evidence="7">
    <location>
        <begin position="342"/>
        <end position="363"/>
    </location>
</feature>
<evidence type="ECO:0000256" key="7">
    <source>
        <dbReference type="SAM" id="Phobius"/>
    </source>
</evidence>
<reference evidence="8 9" key="1">
    <citation type="submission" date="2017-06" db="EMBL/GenBank/DDBJ databases">
        <title>Draft Genome Sequence of Natranaerobius trueperi halophilic, alkalithermophilic bacteria from soda lakes.</title>
        <authorList>
            <person name="Zhao B."/>
        </authorList>
    </citation>
    <scope>NUCLEOTIDE SEQUENCE [LARGE SCALE GENOMIC DNA]</scope>
    <source>
        <strain evidence="8 9">DSM 18760</strain>
    </source>
</reference>
<feature type="transmembrane region" description="Helical" evidence="7">
    <location>
        <begin position="12"/>
        <end position="30"/>
    </location>
</feature>
<feature type="transmembrane region" description="Helical" evidence="7">
    <location>
        <begin position="42"/>
        <end position="66"/>
    </location>
</feature>
<evidence type="ECO:0000256" key="6">
    <source>
        <dbReference type="RuleBase" id="RU003732"/>
    </source>
</evidence>
<dbReference type="GO" id="GO:0015293">
    <property type="term" value="F:symporter activity"/>
    <property type="evidence" value="ECO:0007669"/>
    <property type="project" value="UniProtKB-KW"/>
</dbReference>
<evidence type="ECO:0000256" key="3">
    <source>
        <dbReference type="ARBA" id="ARBA00022692"/>
    </source>
</evidence>
<evidence type="ECO:0000256" key="5">
    <source>
        <dbReference type="ARBA" id="ARBA00023136"/>
    </source>
</evidence>
<feature type="transmembrane region" description="Helical" evidence="7">
    <location>
        <begin position="176"/>
        <end position="195"/>
    </location>
</feature>
<dbReference type="NCBIfam" id="NF037979">
    <property type="entry name" value="Na_transp"/>
    <property type="match status" value="1"/>
</dbReference>
<dbReference type="AlphaFoldDB" id="A0A226BX89"/>
<keyword evidence="2 6" id="KW-0813">Transport</keyword>
<feature type="transmembrane region" description="Helical" evidence="7">
    <location>
        <begin position="215"/>
        <end position="237"/>
    </location>
</feature>
<feature type="transmembrane region" description="Helical" evidence="7">
    <location>
        <begin position="258"/>
        <end position="277"/>
    </location>
</feature>
<keyword evidence="5 7" id="KW-0472">Membrane</keyword>
<protein>
    <recommendedName>
        <fullName evidence="6">Transporter</fullName>
    </recommendedName>
</protein>
<dbReference type="Proteomes" id="UP000214588">
    <property type="component" value="Unassembled WGS sequence"/>
</dbReference>
<dbReference type="Pfam" id="PF00209">
    <property type="entry name" value="SNF"/>
    <property type="match status" value="2"/>
</dbReference>
<accession>A0A226BX89</accession>
<dbReference type="PROSITE" id="PS50267">
    <property type="entry name" value="NA_NEUROTRAN_SYMP_3"/>
    <property type="match status" value="1"/>
</dbReference>
<dbReference type="PRINTS" id="PR00176">
    <property type="entry name" value="NANEUSMPORT"/>
</dbReference>
<comment type="subcellular location">
    <subcellularLocation>
        <location evidence="1">Membrane</location>
        <topology evidence="1">Multi-pass membrane protein</topology>
    </subcellularLocation>
</comment>
<dbReference type="InterPro" id="IPR000175">
    <property type="entry name" value="Na/ntran_symport"/>
</dbReference>
<feature type="transmembrane region" description="Helical" evidence="7">
    <location>
        <begin position="87"/>
        <end position="108"/>
    </location>
</feature>
<evidence type="ECO:0000313" key="8">
    <source>
        <dbReference type="EMBL" id="OWZ83633.1"/>
    </source>
</evidence>
<dbReference type="PANTHER" id="PTHR42948">
    <property type="entry name" value="TRANSPORTER"/>
    <property type="match status" value="1"/>
</dbReference>
<dbReference type="InterPro" id="IPR037272">
    <property type="entry name" value="SNS_sf"/>
</dbReference>
<keyword evidence="6" id="KW-0769">Symport</keyword>
<evidence type="ECO:0000256" key="4">
    <source>
        <dbReference type="ARBA" id="ARBA00022989"/>
    </source>
</evidence>
<feature type="transmembrane region" description="Helical" evidence="7">
    <location>
        <begin position="145"/>
        <end position="164"/>
    </location>
</feature>
<keyword evidence="9" id="KW-1185">Reference proteome</keyword>
<feature type="transmembrane region" description="Helical" evidence="7">
    <location>
        <begin position="422"/>
        <end position="444"/>
    </location>
</feature>
<dbReference type="InterPro" id="IPR047218">
    <property type="entry name" value="YocR/YhdH-like"/>
</dbReference>
<evidence type="ECO:0000313" key="9">
    <source>
        <dbReference type="Proteomes" id="UP000214588"/>
    </source>
</evidence>
<comment type="caution">
    <text evidence="8">The sequence shown here is derived from an EMBL/GenBank/DDBJ whole genome shotgun (WGS) entry which is preliminary data.</text>
</comment>
<evidence type="ECO:0000256" key="2">
    <source>
        <dbReference type="ARBA" id="ARBA00022448"/>
    </source>
</evidence>
<dbReference type="SUPFAM" id="SSF161070">
    <property type="entry name" value="SNF-like"/>
    <property type="match status" value="1"/>
</dbReference>
<sequence length="450" mass="47879">MENNSREQWGSKLGFVLAAAGSAVGLGNVWRFPFATGEHGGAAFLFLYLIAVVLIGYPLMVTEISLGRKSRKNPIGTYKNLAPDTPWWLVGGLGVITGFVLLSYYSVIAGWSLSYIFRSLGGFPEGIDAANIMFETHISGLLEPILYHLIFMVITVGVISAGVVKGIQKVVEMLMPVLAILLVAVVFRSVTLEGAREGISFLFRPDFSAVTAKTFLSVIGQSFFTLSLGMGAIITYGSYLSNKDDIPTSSIQIIGADTLLAIISGLAIFPAVFALGFDPGEGPGLVFVTLPAVFAEMPLGGIFGVLFFILLTIAALTSAISLLEVVVAYVIDEKNWPREKAALTVGGVIFLIGLPPILGYSVWSEATTFAGNILDTYDFIANSVMLPLGGALTSIFAGHALGSKNIVEEANKGATSVKIGNWVAPLLRYVIPISVLVVMLFGIYQTITGE</sequence>
<evidence type="ECO:0000256" key="1">
    <source>
        <dbReference type="ARBA" id="ARBA00004141"/>
    </source>
</evidence>
<dbReference type="OrthoDB" id="9762833at2"/>
<organism evidence="8 9">
    <name type="scientific">Natranaerobius trueperi</name>
    <dbReference type="NCBI Taxonomy" id="759412"/>
    <lineage>
        <taxon>Bacteria</taxon>
        <taxon>Bacillati</taxon>
        <taxon>Bacillota</taxon>
        <taxon>Clostridia</taxon>
        <taxon>Natranaerobiales</taxon>
        <taxon>Natranaerobiaceae</taxon>
        <taxon>Natranaerobius</taxon>
    </lineage>
</organism>
<comment type="similarity">
    <text evidence="6">Belongs to the sodium:neurotransmitter symporter (SNF) (TC 2.A.22) family.</text>
</comment>
<dbReference type="EMBL" id="NIQC01000014">
    <property type="protein sequence ID" value="OWZ83633.1"/>
    <property type="molecule type" value="Genomic_DNA"/>
</dbReference>
<dbReference type="GO" id="GO:0016020">
    <property type="term" value="C:membrane"/>
    <property type="evidence" value="ECO:0007669"/>
    <property type="project" value="UniProtKB-SubCell"/>
</dbReference>
<dbReference type="CDD" id="cd10336">
    <property type="entry name" value="SLC6sbd_Tyt1-Like"/>
    <property type="match status" value="1"/>
</dbReference>
<feature type="transmembrane region" description="Helical" evidence="7">
    <location>
        <begin position="297"/>
        <end position="330"/>
    </location>
</feature>
<gene>
    <name evidence="8" type="ORF">CDO51_07370</name>
</gene>
<dbReference type="PROSITE" id="PS00610">
    <property type="entry name" value="NA_NEUROTRAN_SYMP_1"/>
    <property type="match status" value="1"/>
</dbReference>
<name>A0A226BX89_9FIRM</name>
<feature type="transmembrane region" description="Helical" evidence="7">
    <location>
        <begin position="383"/>
        <end position="401"/>
    </location>
</feature>
<keyword evidence="3 6" id="KW-0812">Transmembrane</keyword>
<proteinExistence type="inferred from homology"/>